<comment type="caution">
    <text evidence="1">The sequence shown here is derived from an EMBL/GenBank/DDBJ whole genome shotgun (WGS) entry which is preliminary data.</text>
</comment>
<dbReference type="OrthoDB" id="9810277at2"/>
<gene>
    <name evidence="1" type="ORF">GRI75_12575</name>
</gene>
<dbReference type="Gene3D" id="3.40.50.300">
    <property type="entry name" value="P-loop containing nucleotide triphosphate hydrolases"/>
    <property type="match status" value="1"/>
</dbReference>
<dbReference type="Proteomes" id="UP000469159">
    <property type="component" value="Unassembled WGS sequence"/>
</dbReference>
<accession>A0A6I4UV98</accession>
<evidence type="ECO:0000313" key="2">
    <source>
        <dbReference type="Proteomes" id="UP000469159"/>
    </source>
</evidence>
<dbReference type="SUPFAM" id="SSF52540">
    <property type="entry name" value="P-loop containing nucleoside triphosphate hydrolases"/>
    <property type="match status" value="1"/>
</dbReference>
<dbReference type="EMBL" id="WTYK01000008">
    <property type="protein sequence ID" value="MXP42476.1"/>
    <property type="molecule type" value="Genomic_DNA"/>
</dbReference>
<evidence type="ECO:0000313" key="1">
    <source>
        <dbReference type="EMBL" id="MXP42476.1"/>
    </source>
</evidence>
<reference evidence="1 2" key="1">
    <citation type="submission" date="2019-12" db="EMBL/GenBank/DDBJ databases">
        <title>Genomic-based taxomic classification of the family Erythrobacteraceae.</title>
        <authorList>
            <person name="Xu L."/>
        </authorList>
    </citation>
    <scope>NUCLEOTIDE SEQUENCE [LARGE SCALE GENOMIC DNA]</scope>
    <source>
        <strain evidence="1 2">MCCC 1K02066</strain>
    </source>
</reference>
<dbReference type="RefSeq" id="WP_160747336.1">
    <property type="nucleotide sequence ID" value="NZ_WTYK01000008.1"/>
</dbReference>
<sequence>MSAPEMSVWTSNPDEVSTLITARALRSPRPLLVALDGRSGAGKSTLALMLADRLGAALIEGDDFYAGGAALRSDGPESRAAACIDWTRQRSILEALAAGRDAAWRAFDWDAFDGRLRNELTTVEAKSIVILEGVYAARPELSDLLNVRVLLLVPDAVREARLATREGQIGRWERQWHEAEEFYFTKVMPSACFDIVLETSCSG</sequence>
<organism evidence="1 2">
    <name type="scientific">Croceibacterium soli</name>
    <dbReference type="NCBI Taxonomy" id="1739690"/>
    <lineage>
        <taxon>Bacteria</taxon>
        <taxon>Pseudomonadati</taxon>
        <taxon>Pseudomonadota</taxon>
        <taxon>Alphaproteobacteria</taxon>
        <taxon>Sphingomonadales</taxon>
        <taxon>Erythrobacteraceae</taxon>
        <taxon>Croceibacterium</taxon>
    </lineage>
</organism>
<dbReference type="AlphaFoldDB" id="A0A6I4UV98"/>
<keyword evidence="2" id="KW-1185">Reference proteome</keyword>
<dbReference type="InterPro" id="IPR027417">
    <property type="entry name" value="P-loop_NTPase"/>
</dbReference>
<proteinExistence type="predicted"/>
<protein>
    <submittedName>
        <fullName evidence="1">Uncharacterized protein</fullName>
    </submittedName>
</protein>
<name>A0A6I4UV98_9SPHN</name>